<evidence type="ECO:0000259" key="4">
    <source>
        <dbReference type="PROSITE" id="PS51755"/>
    </source>
</evidence>
<dbReference type="EMBL" id="RJKE01000001">
    <property type="protein sequence ID" value="ROO86333.1"/>
    <property type="molecule type" value="Genomic_DNA"/>
</dbReference>
<dbReference type="InterPro" id="IPR027417">
    <property type="entry name" value="P-loop_NTPase"/>
</dbReference>
<comment type="similarity">
    <text evidence="1">Belongs to the AfsR/DnrI/RedD regulatory family.</text>
</comment>
<dbReference type="Proteomes" id="UP000272400">
    <property type="component" value="Unassembled WGS sequence"/>
</dbReference>
<dbReference type="PRINTS" id="PR00364">
    <property type="entry name" value="DISEASERSIST"/>
</dbReference>
<dbReference type="AlphaFoldDB" id="A0A3N1CYH7"/>
<feature type="DNA-binding region" description="OmpR/PhoB-type" evidence="3">
    <location>
        <begin position="1"/>
        <end position="97"/>
    </location>
</feature>
<dbReference type="GO" id="GO:0006355">
    <property type="term" value="P:regulation of DNA-templated transcription"/>
    <property type="evidence" value="ECO:0007669"/>
    <property type="project" value="InterPro"/>
</dbReference>
<dbReference type="PANTHER" id="PTHR47691">
    <property type="entry name" value="REGULATOR-RELATED"/>
    <property type="match status" value="1"/>
</dbReference>
<dbReference type="InterPro" id="IPR036388">
    <property type="entry name" value="WH-like_DNA-bd_sf"/>
</dbReference>
<keyword evidence="6" id="KW-1185">Reference proteome</keyword>
<dbReference type="GO" id="GO:0003677">
    <property type="term" value="F:DNA binding"/>
    <property type="evidence" value="ECO:0007669"/>
    <property type="project" value="UniProtKB-UniRule"/>
</dbReference>
<dbReference type="SUPFAM" id="SSF46894">
    <property type="entry name" value="C-terminal effector domain of the bipartite response regulators"/>
    <property type="match status" value="1"/>
</dbReference>
<accession>A0A3N1CYH7</accession>
<dbReference type="SMART" id="SM00862">
    <property type="entry name" value="Trans_reg_C"/>
    <property type="match status" value="1"/>
</dbReference>
<dbReference type="GO" id="GO:0000160">
    <property type="term" value="P:phosphorelay signal transduction system"/>
    <property type="evidence" value="ECO:0007669"/>
    <property type="project" value="InterPro"/>
</dbReference>
<reference evidence="5 6" key="1">
    <citation type="submission" date="2018-11" db="EMBL/GenBank/DDBJ databases">
        <title>Sequencing the genomes of 1000 actinobacteria strains.</title>
        <authorList>
            <person name="Klenk H.-P."/>
        </authorList>
    </citation>
    <scope>NUCLEOTIDE SEQUENCE [LARGE SCALE GENOMIC DNA]</scope>
    <source>
        <strain evidence="5 6">DSM 44254</strain>
    </source>
</reference>
<proteinExistence type="inferred from homology"/>
<dbReference type="SUPFAM" id="SSF52540">
    <property type="entry name" value="P-loop containing nucleoside triphosphate hydrolases"/>
    <property type="match status" value="1"/>
</dbReference>
<dbReference type="CDD" id="cd15831">
    <property type="entry name" value="BTAD"/>
    <property type="match status" value="1"/>
</dbReference>
<dbReference type="InterPro" id="IPR005158">
    <property type="entry name" value="BTAD"/>
</dbReference>
<dbReference type="SMART" id="SM01043">
    <property type="entry name" value="BTAD"/>
    <property type="match status" value="1"/>
</dbReference>
<evidence type="ECO:0000313" key="5">
    <source>
        <dbReference type="EMBL" id="ROO86333.1"/>
    </source>
</evidence>
<sequence length="923" mass="98144">MVVGIGVLGPMTATVGGERVALGGPRQRAVLAVLVAAGGRAVSEERILADVWADGEAPGSGTLKSYVSVLRRILEPGKAPGEARTIVREGNGYLLRAGSAEVDAEVFADLVGRGAELLAGGNAAEAVPVLRKALALWRGEPYAEFGDLGFAAPERARLEGLRLTAAEYLYEARLTQGGNGSLIGDLEKHTLEQPLSERGWELLATALYRAGRQGDALAALRRARAVLAEELGIDPGPALRRLEASILAQEEQIEALPVAAPKPRGRNLPHALSRFVGRGGESARIEALLAEHRLVTLTGPGGIGKTRLALETARARTDADGPWLVELAELEDPALLAVTLAGVLGVAGATTADRLGEVLGDRELLLVLDNCEHLVAEARAAVGTLLARAGGLRVLATSRETLNLPGEAVYEVRPLPADDGRALFVARAAASLPGWAPDADEERLVRALCRELDGLPLAIELAAAQCRMLSVRQIAEALDDRFAILRDGPGPDRHRTLQATVEWSYGLLSPAEQTVLHRLGVFASAFDLDAAIAVCGRQVMPELSGLVRKSLVTVEAGTAPRRYRLLETIREFTGGRHDPDVQAAHRVWVLAEAAAAAPQLRGHRSAAIVRRLHAQQPEHRVALTSALLVGDGDYALRLAGLLSWFWYAQGIVAEGLGWIKSAIQLSPSAGPDLRAPTLLAEARLSYLAGDFANARRAADDAIRAGHALEDPEVIAEAMLHRALFDALCGETDFLDLARAGLELAREQHEDWLVAEGLMITGMLLRFAGLITEARAHLAESVTVADGCGYVFIHCSSLWLLAKIDMDLGAPEKALTGSWDMLLRLDENGDVTSWVVAVHTLAAALTLSGRPTDGATLLGAADHHGSRVGFSPAEMDPLDAPRQAAIVREGLPADEFQTWYARGRSLTRAQLRALAESSHTAQTG</sequence>
<dbReference type="PANTHER" id="PTHR47691:SF3">
    <property type="entry name" value="HTH-TYPE TRANSCRIPTIONAL REGULATOR RV0890C-RELATED"/>
    <property type="match status" value="1"/>
</dbReference>
<organism evidence="5 6">
    <name type="scientific">Actinocorallia herbida</name>
    <dbReference type="NCBI Taxonomy" id="58109"/>
    <lineage>
        <taxon>Bacteria</taxon>
        <taxon>Bacillati</taxon>
        <taxon>Actinomycetota</taxon>
        <taxon>Actinomycetes</taxon>
        <taxon>Streptosporangiales</taxon>
        <taxon>Thermomonosporaceae</taxon>
        <taxon>Actinocorallia</taxon>
    </lineage>
</organism>
<dbReference type="Gene3D" id="1.10.10.10">
    <property type="entry name" value="Winged helix-like DNA-binding domain superfamily/Winged helix DNA-binding domain"/>
    <property type="match status" value="1"/>
</dbReference>
<dbReference type="PROSITE" id="PS51755">
    <property type="entry name" value="OMPR_PHOB"/>
    <property type="match status" value="1"/>
</dbReference>
<evidence type="ECO:0000256" key="3">
    <source>
        <dbReference type="PROSITE-ProRule" id="PRU01091"/>
    </source>
</evidence>
<keyword evidence="2 3" id="KW-0238">DNA-binding</keyword>
<dbReference type="Pfam" id="PF03704">
    <property type="entry name" value="BTAD"/>
    <property type="match status" value="1"/>
</dbReference>
<dbReference type="InterPro" id="IPR058852">
    <property type="entry name" value="HTH_77"/>
</dbReference>
<dbReference type="Gene3D" id="1.25.40.10">
    <property type="entry name" value="Tetratricopeptide repeat domain"/>
    <property type="match status" value="1"/>
</dbReference>
<dbReference type="InterPro" id="IPR016032">
    <property type="entry name" value="Sig_transdc_resp-reg_C-effctor"/>
</dbReference>
<dbReference type="SUPFAM" id="SSF48452">
    <property type="entry name" value="TPR-like"/>
    <property type="match status" value="1"/>
</dbReference>
<dbReference type="InterPro" id="IPR001867">
    <property type="entry name" value="OmpR/PhoB-type_DNA-bd"/>
</dbReference>
<dbReference type="InterPro" id="IPR011990">
    <property type="entry name" value="TPR-like_helical_dom_sf"/>
</dbReference>
<dbReference type="Pfam" id="PF25872">
    <property type="entry name" value="HTH_77"/>
    <property type="match status" value="1"/>
</dbReference>
<protein>
    <submittedName>
        <fullName evidence="5">Putative ATPase</fullName>
    </submittedName>
</protein>
<evidence type="ECO:0000256" key="1">
    <source>
        <dbReference type="ARBA" id="ARBA00005820"/>
    </source>
</evidence>
<gene>
    <name evidence="5" type="ORF">EDD29_3897</name>
</gene>
<dbReference type="CDD" id="cd00383">
    <property type="entry name" value="trans_reg_C"/>
    <property type="match status" value="1"/>
</dbReference>
<name>A0A3N1CYH7_9ACTN</name>
<comment type="caution">
    <text evidence="5">The sequence shown here is derived from an EMBL/GenBank/DDBJ whole genome shotgun (WGS) entry which is preliminary data.</text>
</comment>
<dbReference type="Gene3D" id="3.40.50.300">
    <property type="entry name" value="P-loop containing nucleotide triphosphate hydrolases"/>
    <property type="match status" value="1"/>
</dbReference>
<evidence type="ECO:0000313" key="6">
    <source>
        <dbReference type="Proteomes" id="UP000272400"/>
    </source>
</evidence>
<feature type="domain" description="OmpR/PhoB-type" evidence="4">
    <location>
        <begin position="1"/>
        <end position="97"/>
    </location>
</feature>
<dbReference type="Pfam" id="PF00486">
    <property type="entry name" value="Trans_reg_C"/>
    <property type="match status" value="1"/>
</dbReference>
<evidence type="ECO:0000256" key="2">
    <source>
        <dbReference type="ARBA" id="ARBA00023125"/>
    </source>
</evidence>